<dbReference type="SUPFAM" id="SSF56601">
    <property type="entry name" value="beta-lactamase/transpeptidase-like"/>
    <property type="match status" value="1"/>
</dbReference>
<dbReference type="Proteomes" id="UP000199137">
    <property type="component" value="Unassembled WGS sequence"/>
</dbReference>
<evidence type="ECO:0000256" key="4">
    <source>
        <dbReference type="ARBA" id="ARBA00023251"/>
    </source>
</evidence>
<dbReference type="EC" id="3.5.2.6" evidence="2 5"/>
<keyword evidence="4 5" id="KW-0046">Antibiotic resistance</keyword>
<dbReference type="GO" id="GO:0030655">
    <property type="term" value="P:beta-lactam antibiotic catabolic process"/>
    <property type="evidence" value="ECO:0007669"/>
    <property type="project" value="InterPro"/>
</dbReference>
<feature type="chain" id="PRO_5038397241" description="Beta-lactamase" evidence="6">
    <location>
        <begin position="23"/>
        <end position="298"/>
    </location>
</feature>
<comment type="similarity">
    <text evidence="1 5">Belongs to the class-A beta-lactamase family.</text>
</comment>
<dbReference type="Gene3D" id="3.40.710.10">
    <property type="entry name" value="DD-peptidase/beta-lactamase superfamily"/>
    <property type="match status" value="1"/>
</dbReference>
<comment type="catalytic activity">
    <reaction evidence="5">
        <text>a beta-lactam + H2O = a substituted beta-amino acid</text>
        <dbReference type="Rhea" id="RHEA:20401"/>
        <dbReference type="ChEBI" id="CHEBI:15377"/>
        <dbReference type="ChEBI" id="CHEBI:35627"/>
        <dbReference type="ChEBI" id="CHEBI:140347"/>
        <dbReference type="EC" id="3.5.2.6"/>
    </reaction>
</comment>
<dbReference type="STRING" id="112413.SAMN05421854_12321"/>
<evidence type="ECO:0000259" key="7">
    <source>
        <dbReference type="Pfam" id="PF13354"/>
    </source>
</evidence>
<keyword evidence="3 5" id="KW-0378">Hydrolase</keyword>
<gene>
    <name evidence="8" type="ORF">SAMN05421854_12321</name>
</gene>
<dbReference type="GO" id="GO:0008800">
    <property type="term" value="F:beta-lactamase activity"/>
    <property type="evidence" value="ECO:0007669"/>
    <property type="project" value="UniProtKB-UniRule"/>
</dbReference>
<evidence type="ECO:0000313" key="8">
    <source>
        <dbReference type="EMBL" id="SFQ75588.1"/>
    </source>
</evidence>
<feature type="signal peptide" evidence="6">
    <location>
        <begin position="1"/>
        <end position="22"/>
    </location>
</feature>
<dbReference type="EMBL" id="FOWC01000023">
    <property type="protein sequence ID" value="SFQ75588.1"/>
    <property type="molecule type" value="Genomic_DNA"/>
</dbReference>
<dbReference type="NCBIfam" id="NF033103">
    <property type="entry name" value="bla_class_A"/>
    <property type="match status" value="1"/>
</dbReference>
<dbReference type="InterPro" id="IPR045155">
    <property type="entry name" value="Beta-lactam_cat"/>
</dbReference>
<evidence type="ECO:0000256" key="1">
    <source>
        <dbReference type="ARBA" id="ARBA00009009"/>
    </source>
</evidence>
<name>A0A1I6B3N5_9PSEU</name>
<keyword evidence="6" id="KW-0732">Signal</keyword>
<accession>A0A1I6B3N5</accession>
<evidence type="ECO:0000256" key="2">
    <source>
        <dbReference type="ARBA" id="ARBA00012865"/>
    </source>
</evidence>
<dbReference type="PRINTS" id="PR00118">
    <property type="entry name" value="BLACTAMASEA"/>
</dbReference>
<reference evidence="9" key="1">
    <citation type="submission" date="2016-10" db="EMBL/GenBank/DDBJ databases">
        <authorList>
            <person name="Varghese N."/>
            <person name="Submissions S."/>
        </authorList>
    </citation>
    <scope>NUCLEOTIDE SEQUENCE [LARGE SCALE GENOMIC DNA]</scope>
    <source>
        <strain evidence="9">DSM 44637</strain>
    </source>
</reference>
<evidence type="ECO:0000256" key="5">
    <source>
        <dbReference type="RuleBase" id="RU361140"/>
    </source>
</evidence>
<dbReference type="PANTHER" id="PTHR35333:SF3">
    <property type="entry name" value="BETA-LACTAMASE-TYPE TRANSPEPTIDASE FOLD CONTAINING PROTEIN"/>
    <property type="match status" value="1"/>
</dbReference>
<dbReference type="PROSITE" id="PS00146">
    <property type="entry name" value="BETA_LACTAMASE_A"/>
    <property type="match status" value="1"/>
</dbReference>
<evidence type="ECO:0000256" key="3">
    <source>
        <dbReference type="ARBA" id="ARBA00022801"/>
    </source>
</evidence>
<evidence type="ECO:0000313" key="9">
    <source>
        <dbReference type="Proteomes" id="UP000199137"/>
    </source>
</evidence>
<dbReference type="InterPro" id="IPR000871">
    <property type="entry name" value="Beta-lactam_class-A"/>
</dbReference>
<dbReference type="InterPro" id="IPR012338">
    <property type="entry name" value="Beta-lactam/transpept-like"/>
</dbReference>
<dbReference type="PROSITE" id="PS51257">
    <property type="entry name" value="PROKAR_LIPOPROTEIN"/>
    <property type="match status" value="1"/>
</dbReference>
<dbReference type="PANTHER" id="PTHR35333">
    <property type="entry name" value="BETA-LACTAMASE"/>
    <property type="match status" value="1"/>
</dbReference>
<protein>
    <recommendedName>
        <fullName evidence="2 5">Beta-lactamase</fullName>
        <ecNumber evidence="2 5">3.5.2.6</ecNumber>
    </recommendedName>
</protein>
<dbReference type="RefSeq" id="WP_093577063.1">
    <property type="nucleotide sequence ID" value="NZ_FOWC01000023.1"/>
</dbReference>
<sequence>MFRRLTLASFALVALASCAAPAPPDAPASSAQSAAPVAAKTVAQPDFAALEKAFDARLGVYAIDTGDGREVAYHADDRFAYASTHKVFNAAAILHRGDDLTRTVTIRQSDLVPNSPITEKHIGEQMSLQSVLDAALRYSDNTADNLMFREIGGPAGLAAELRRLGDTVTRVDRIEPALNETSPGDVRDTTTPRAWSKDLRAVALDSGLPADKQAVLTKIMRANTTGAHVIRAGVPADWQVADKTGSADYATRNDIAVLWPPHRAPIVLAVLSDRRQKDAKTDDKLIARAAAAVVKALQ</sequence>
<feature type="domain" description="Beta-lactamase class A catalytic" evidence="7">
    <location>
        <begin position="59"/>
        <end position="271"/>
    </location>
</feature>
<dbReference type="Pfam" id="PF13354">
    <property type="entry name" value="Beta-lactamase2"/>
    <property type="match status" value="1"/>
</dbReference>
<organism evidence="8 9">
    <name type="scientific">Amycolatopsis rubida</name>
    <dbReference type="NCBI Taxonomy" id="112413"/>
    <lineage>
        <taxon>Bacteria</taxon>
        <taxon>Bacillati</taxon>
        <taxon>Actinomycetota</taxon>
        <taxon>Actinomycetes</taxon>
        <taxon>Pseudonocardiales</taxon>
        <taxon>Pseudonocardiaceae</taxon>
        <taxon>Amycolatopsis</taxon>
    </lineage>
</organism>
<dbReference type="OrthoDB" id="9784149at2"/>
<dbReference type="AlphaFoldDB" id="A0A1I6B3N5"/>
<proteinExistence type="inferred from homology"/>
<dbReference type="InterPro" id="IPR023650">
    <property type="entry name" value="Beta-lactam_class-A_AS"/>
</dbReference>
<dbReference type="GO" id="GO:0046677">
    <property type="term" value="P:response to antibiotic"/>
    <property type="evidence" value="ECO:0007669"/>
    <property type="project" value="UniProtKB-UniRule"/>
</dbReference>
<evidence type="ECO:0000256" key="6">
    <source>
        <dbReference type="SAM" id="SignalP"/>
    </source>
</evidence>